<organism evidence="6 7">
    <name type="scientific">Limoniibacter endophyticus</name>
    <dbReference type="NCBI Taxonomy" id="1565040"/>
    <lineage>
        <taxon>Bacteria</taxon>
        <taxon>Pseudomonadati</taxon>
        <taxon>Pseudomonadota</taxon>
        <taxon>Alphaproteobacteria</taxon>
        <taxon>Hyphomicrobiales</taxon>
        <taxon>Bartonellaceae</taxon>
        <taxon>Limoniibacter</taxon>
    </lineage>
</organism>
<comment type="caution">
    <text evidence="6">The sequence shown here is derived from an EMBL/GenBank/DDBJ whole genome shotgun (WGS) entry which is preliminary data.</text>
</comment>
<reference evidence="6" key="1">
    <citation type="journal article" date="2014" name="Int. J. Syst. Evol. Microbiol.">
        <title>Complete genome sequence of Corynebacterium casei LMG S-19264T (=DSM 44701T), isolated from a smear-ripened cheese.</title>
        <authorList>
            <consortium name="US DOE Joint Genome Institute (JGI-PGF)"/>
            <person name="Walter F."/>
            <person name="Albersmeier A."/>
            <person name="Kalinowski J."/>
            <person name="Ruckert C."/>
        </authorList>
    </citation>
    <scope>NUCLEOTIDE SEQUENCE</scope>
    <source>
        <strain evidence="6">KCTC 42097</strain>
    </source>
</reference>
<keyword evidence="7" id="KW-1185">Reference proteome</keyword>
<dbReference type="GO" id="GO:0006351">
    <property type="term" value="P:DNA-templated transcription"/>
    <property type="evidence" value="ECO:0007669"/>
    <property type="project" value="TreeGrafter"/>
</dbReference>
<dbReference type="InterPro" id="IPR036388">
    <property type="entry name" value="WH-like_DNA-bd_sf"/>
</dbReference>
<dbReference type="Gene3D" id="1.10.10.10">
    <property type="entry name" value="Winged helix-like DNA-binding domain superfamily/Winged helix DNA-binding domain"/>
    <property type="match status" value="1"/>
</dbReference>
<dbReference type="PANTHER" id="PTHR30537:SF3">
    <property type="entry name" value="TRANSCRIPTIONAL REGULATORY PROTEIN"/>
    <property type="match status" value="1"/>
</dbReference>
<keyword evidence="2" id="KW-0805">Transcription regulation</keyword>
<dbReference type="InterPro" id="IPR005119">
    <property type="entry name" value="LysR_subst-bd"/>
</dbReference>
<evidence type="ECO:0000313" key="7">
    <source>
        <dbReference type="Proteomes" id="UP000641137"/>
    </source>
</evidence>
<gene>
    <name evidence="6" type="ORF">GCM10010136_07540</name>
</gene>
<evidence type="ECO:0000259" key="5">
    <source>
        <dbReference type="PROSITE" id="PS50931"/>
    </source>
</evidence>
<dbReference type="Pfam" id="PF03466">
    <property type="entry name" value="LysR_substrate"/>
    <property type="match status" value="1"/>
</dbReference>
<dbReference type="InterPro" id="IPR000847">
    <property type="entry name" value="LysR_HTH_N"/>
</dbReference>
<keyword evidence="3" id="KW-0238">DNA-binding</keyword>
<dbReference type="EMBL" id="BMZO01000002">
    <property type="protein sequence ID" value="GHC65064.1"/>
    <property type="molecule type" value="Genomic_DNA"/>
</dbReference>
<reference evidence="6" key="2">
    <citation type="submission" date="2020-09" db="EMBL/GenBank/DDBJ databases">
        <authorList>
            <person name="Sun Q."/>
            <person name="Kim S."/>
        </authorList>
    </citation>
    <scope>NUCLEOTIDE SEQUENCE</scope>
    <source>
        <strain evidence="6">KCTC 42097</strain>
    </source>
</reference>
<dbReference type="RefSeq" id="WP_244636593.1">
    <property type="nucleotide sequence ID" value="NZ_BMZO01000002.1"/>
</dbReference>
<name>A0A8J3DFR2_9HYPH</name>
<dbReference type="SUPFAM" id="SSF53850">
    <property type="entry name" value="Periplasmic binding protein-like II"/>
    <property type="match status" value="1"/>
</dbReference>
<feature type="domain" description="HTH lysR-type" evidence="5">
    <location>
        <begin position="14"/>
        <end position="72"/>
    </location>
</feature>
<dbReference type="SUPFAM" id="SSF46785">
    <property type="entry name" value="Winged helix' DNA-binding domain"/>
    <property type="match status" value="1"/>
</dbReference>
<dbReference type="Pfam" id="PF00126">
    <property type="entry name" value="HTH_1"/>
    <property type="match status" value="1"/>
</dbReference>
<dbReference type="Proteomes" id="UP000641137">
    <property type="component" value="Unassembled WGS sequence"/>
</dbReference>
<proteinExistence type="inferred from homology"/>
<protein>
    <submittedName>
        <fullName evidence="6">Transcriptional regulator</fullName>
    </submittedName>
</protein>
<evidence type="ECO:0000256" key="4">
    <source>
        <dbReference type="ARBA" id="ARBA00023163"/>
    </source>
</evidence>
<dbReference type="InterPro" id="IPR058163">
    <property type="entry name" value="LysR-type_TF_proteobact-type"/>
</dbReference>
<dbReference type="Gene3D" id="3.40.190.290">
    <property type="match status" value="1"/>
</dbReference>
<dbReference type="AlphaFoldDB" id="A0A8J3DFR2"/>
<dbReference type="PANTHER" id="PTHR30537">
    <property type="entry name" value="HTH-TYPE TRANSCRIPTIONAL REGULATOR"/>
    <property type="match status" value="1"/>
</dbReference>
<dbReference type="GO" id="GO:0043565">
    <property type="term" value="F:sequence-specific DNA binding"/>
    <property type="evidence" value="ECO:0007669"/>
    <property type="project" value="TreeGrafter"/>
</dbReference>
<evidence type="ECO:0000313" key="6">
    <source>
        <dbReference type="EMBL" id="GHC65064.1"/>
    </source>
</evidence>
<accession>A0A8J3DFR2</accession>
<evidence type="ECO:0000256" key="2">
    <source>
        <dbReference type="ARBA" id="ARBA00023015"/>
    </source>
</evidence>
<evidence type="ECO:0000256" key="3">
    <source>
        <dbReference type="ARBA" id="ARBA00023125"/>
    </source>
</evidence>
<dbReference type="InterPro" id="IPR036390">
    <property type="entry name" value="WH_DNA-bd_sf"/>
</dbReference>
<sequence length="321" mass="35107">MTASDNRAIFIVMDDWNEFRLVLAVQRATSLTAAAIALGVDHSTVFRRLKALEERLDVRLFERLPGGTYQATEAGARMAAGAERMEDEALALDRAISGHDHRLQGRLRITSSETLAYSRLTTFLAAFRQTHPGIVVELTVDNRVLSLSRREADIALRPIRPKEGDLWGRKLSGVAWALYAAPAYLDTTGGRLSSASELDRHALIGWEETTAGIGAADWLSQAASRQRVVYRTNSLINQLVAAKSGVGVALLPCYLGDSEPSLTRALPKPIAQLEGELWIVTHADLKGTARVRAFFDLVGEGLARERKLFEGEPSPPKRPAG</sequence>
<evidence type="ECO:0000256" key="1">
    <source>
        <dbReference type="ARBA" id="ARBA00009437"/>
    </source>
</evidence>
<keyword evidence="4" id="KW-0804">Transcription</keyword>
<dbReference type="GO" id="GO:0003700">
    <property type="term" value="F:DNA-binding transcription factor activity"/>
    <property type="evidence" value="ECO:0007669"/>
    <property type="project" value="InterPro"/>
</dbReference>
<dbReference type="PROSITE" id="PS50931">
    <property type="entry name" value="HTH_LYSR"/>
    <property type="match status" value="1"/>
</dbReference>
<comment type="similarity">
    <text evidence="1">Belongs to the LysR transcriptional regulatory family.</text>
</comment>